<evidence type="ECO:0000256" key="1">
    <source>
        <dbReference type="SAM" id="Phobius"/>
    </source>
</evidence>
<evidence type="ECO:0000313" key="3">
    <source>
        <dbReference type="EMBL" id="RGU58584.1"/>
    </source>
</evidence>
<feature type="transmembrane region" description="Helical" evidence="1">
    <location>
        <begin position="60"/>
        <end position="82"/>
    </location>
</feature>
<dbReference type="PANTHER" id="PTHR37464:SF1">
    <property type="entry name" value="BLL2463 PROTEIN"/>
    <property type="match status" value="1"/>
</dbReference>
<dbReference type="InterPro" id="IPR011933">
    <property type="entry name" value="Double_TM_dom"/>
</dbReference>
<dbReference type="RefSeq" id="WP_118159965.1">
    <property type="nucleotide sequence ID" value="NZ_JBBNMD010000075.1"/>
</dbReference>
<protein>
    <submittedName>
        <fullName evidence="3">VWA domain-containing protein</fullName>
    </submittedName>
</protein>
<dbReference type="PANTHER" id="PTHR37464">
    <property type="entry name" value="BLL2463 PROTEIN"/>
    <property type="match status" value="1"/>
</dbReference>
<name>A0A412TXM8_9BACT</name>
<dbReference type="AlphaFoldDB" id="A0A412TXM8"/>
<dbReference type="InterPro" id="IPR029062">
    <property type="entry name" value="Class_I_gatase-like"/>
</dbReference>
<organism evidence="3 4">
    <name type="scientific">Odoribacter splanchnicus</name>
    <dbReference type="NCBI Taxonomy" id="28118"/>
    <lineage>
        <taxon>Bacteria</taxon>
        <taxon>Pseudomonadati</taxon>
        <taxon>Bacteroidota</taxon>
        <taxon>Bacteroidia</taxon>
        <taxon>Bacteroidales</taxon>
        <taxon>Odoribacteraceae</taxon>
        <taxon>Odoribacter</taxon>
    </lineage>
</organism>
<keyword evidence="1" id="KW-0812">Transmembrane</keyword>
<dbReference type="InterPro" id="IPR024163">
    <property type="entry name" value="Aerotolerance_reg_N"/>
</dbReference>
<dbReference type="EMBL" id="QRYC01000002">
    <property type="protein sequence ID" value="RGU58584.1"/>
    <property type="molecule type" value="Genomic_DNA"/>
</dbReference>
<sequence length="679" mass="77985">MLSVIQFLHPVFLYGLLLLVIPVLLHLFSLKRYKKVYFSNFNFLEALQKQKKNSSRLKNLVLLFLRLLALSCIVIAFATPYLNPEGKALPATTTPRIFIYADNSFSMTNTGSQGSLFEEAKKHLFDIVDTYPAGSRFSLFTNDKVLPVTLDKEKMLQAIGNLKISPATKPLSQVYKEVKESGENQPGTLFLISDFQKKNCDFQHITTDSTLESVFLMMKPENRSNLYIKEVNFGQAFHKQNQSETVYITLVNTSDRDFHHIPLTLTINGKKRSIIQTDLEAHSEKKVEISYLNTAEDFYKGTVEISDFPVLFDNTFYFAYPVSENTEILYLWQQEENPYFGKLFSDSSHFSFTSIPVNQAVRQNLPRYSLIILDGLTDSSTGLESMWEDYLMNGGNLLVLPASSSPEVQNKFLQKIQAPRYDKRDTNTVIAHIETQAALFRDAFEQPDIKTILPQIRQYYRLILPAHTEILLSDKHSAPLLVSRHYGKGNLYLSAFNFLPTDSDLVFHPLFVPLLVNMAFQVNTGLHTSYFLNTTAPVLLNTRTIQTNQPLQIRNENHTFEFIPEVRKNFSGDLQLTNATTIQEAGLFEVYQEGRLVDVLAWNYDRTESQMEFCKEQELSQYFPRSKVPDIKTTCFDHNSELVKEIVLQDNNKYLTGWFILIAVSALLLEQLVWRKKLN</sequence>
<keyword evidence="1" id="KW-1133">Transmembrane helix</keyword>
<feature type="transmembrane region" description="Helical" evidence="1">
    <location>
        <begin position="12"/>
        <end position="30"/>
    </location>
</feature>
<keyword evidence="1" id="KW-0472">Membrane</keyword>
<dbReference type="NCBIfam" id="TIGR02226">
    <property type="entry name" value="two_anch"/>
    <property type="match status" value="1"/>
</dbReference>
<proteinExistence type="predicted"/>
<dbReference type="Pfam" id="PF07584">
    <property type="entry name" value="BatA"/>
    <property type="match status" value="1"/>
</dbReference>
<dbReference type="SUPFAM" id="SSF52317">
    <property type="entry name" value="Class I glutamine amidotransferase-like"/>
    <property type="match status" value="1"/>
</dbReference>
<feature type="domain" description="Aerotolerance regulator N-terminal" evidence="2">
    <location>
        <begin position="5"/>
        <end position="80"/>
    </location>
</feature>
<dbReference type="Gene3D" id="3.40.50.880">
    <property type="match status" value="1"/>
</dbReference>
<gene>
    <name evidence="3" type="ORF">DWW57_02415</name>
</gene>
<evidence type="ECO:0000313" key="4">
    <source>
        <dbReference type="Proteomes" id="UP000284243"/>
    </source>
</evidence>
<reference evidence="3 4" key="1">
    <citation type="submission" date="2018-08" db="EMBL/GenBank/DDBJ databases">
        <title>A genome reference for cultivated species of the human gut microbiota.</title>
        <authorList>
            <person name="Zou Y."/>
            <person name="Xue W."/>
            <person name="Luo G."/>
        </authorList>
    </citation>
    <scope>NUCLEOTIDE SEQUENCE [LARGE SCALE GENOMIC DNA]</scope>
    <source>
        <strain evidence="3 4">AF16-14</strain>
    </source>
</reference>
<comment type="caution">
    <text evidence="3">The sequence shown here is derived from an EMBL/GenBank/DDBJ whole genome shotgun (WGS) entry which is preliminary data.</text>
</comment>
<evidence type="ECO:0000259" key="2">
    <source>
        <dbReference type="Pfam" id="PF07584"/>
    </source>
</evidence>
<accession>A0A412TXM8</accession>
<dbReference type="Proteomes" id="UP000284243">
    <property type="component" value="Unassembled WGS sequence"/>
</dbReference>